<name>A0AAD7F7H4_9AGAR</name>
<dbReference type="AlphaFoldDB" id="A0AAD7F7H4"/>
<reference evidence="1" key="1">
    <citation type="submission" date="2023-03" db="EMBL/GenBank/DDBJ databases">
        <title>Massive genome expansion in bonnet fungi (Mycena s.s.) driven by repeated elements and novel gene families across ecological guilds.</title>
        <authorList>
            <consortium name="Lawrence Berkeley National Laboratory"/>
            <person name="Harder C.B."/>
            <person name="Miyauchi S."/>
            <person name="Viragh M."/>
            <person name="Kuo A."/>
            <person name="Thoen E."/>
            <person name="Andreopoulos B."/>
            <person name="Lu D."/>
            <person name="Skrede I."/>
            <person name="Drula E."/>
            <person name="Henrissat B."/>
            <person name="Morin E."/>
            <person name="Kohler A."/>
            <person name="Barry K."/>
            <person name="LaButti K."/>
            <person name="Morin E."/>
            <person name="Salamov A."/>
            <person name="Lipzen A."/>
            <person name="Mereny Z."/>
            <person name="Hegedus B."/>
            <person name="Baldrian P."/>
            <person name="Stursova M."/>
            <person name="Weitz H."/>
            <person name="Taylor A."/>
            <person name="Grigoriev I.V."/>
            <person name="Nagy L.G."/>
            <person name="Martin F."/>
            <person name="Kauserud H."/>
        </authorList>
    </citation>
    <scope>NUCLEOTIDE SEQUENCE</scope>
    <source>
        <strain evidence="1">CBHHK002</strain>
    </source>
</reference>
<gene>
    <name evidence="1" type="ORF">DFH08DRAFT_984134</name>
</gene>
<dbReference type="EMBL" id="JARIHO010000001">
    <property type="protein sequence ID" value="KAJ7369176.1"/>
    <property type="molecule type" value="Genomic_DNA"/>
</dbReference>
<evidence type="ECO:0000313" key="2">
    <source>
        <dbReference type="Proteomes" id="UP001218218"/>
    </source>
</evidence>
<organism evidence="1 2">
    <name type="scientific">Mycena albidolilacea</name>
    <dbReference type="NCBI Taxonomy" id="1033008"/>
    <lineage>
        <taxon>Eukaryota</taxon>
        <taxon>Fungi</taxon>
        <taxon>Dikarya</taxon>
        <taxon>Basidiomycota</taxon>
        <taxon>Agaricomycotina</taxon>
        <taxon>Agaricomycetes</taxon>
        <taxon>Agaricomycetidae</taxon>
        <taxon>Agaricales</taxon>
        <taxon>Marasmiineae</taxon>
        <taxon>Mycenaceae</taxon>
        <taxon>Mycena</taxon>
    </lineage>
</organism>
<protein>
    <submittedName>
        <fullName evidence="1">Uncharacterized protein</fullName>
    </submittedName>
</protein>
<evidence type="ECO:0000313" key="1">
    <source>
        <dbReference type="EMBL" id="KAJ7369176.1"/>
    </source>
</evidence>
<proteinExistence type="predicted"/>
<keyword evidence="2" id="KW-1185">Reference proteome</keyword>
<dbReference type="Proteomes" id="UP001218218">
    <property type="component" value="Unassembled WGS sequence"/>
</dbReference>
<sequence>MGKSVAQIENGPKRLFSDSRLWYCQLLPKVNNKFWMVQVNHIFAQLETISNFEDYVVVDGIEFILQCLRLGPYSFQWPYRPAYWSLDPSGTFPLSTEDANMLGFPIIHIETCIHGYFFKDGVYDASRRFQQGKGLNPESQEAAINLGYPLYKLSDEEVPLTCVKLDPWVDGSQCDLKDTALCQKLGHYP</sequence>
<accession>A0AAD7F7H4</accession>
<comment type="caution">
    <text evidence="1">The sequence shown here is derived from an EMBL/GenBank/DDBJ whole genome shotgun (WGS) entry which is preliminary data.</text>
</comment>